<accession>A0A6A2XNW1</accession>
<keyword evidence="1" id="KW-0732">Signal</keyword>
<dbReference type="Pfam" id="PF04043">
    <property type="entry name" value="PMEI"/>
    <property type="match status" value="1"/>
</dbReference>
<keyword evidence="2" id="KW-1015">Disulfide bond</keyword>
<dbReference type="Gene3D" id="1.20.140.40">
    <property type="entry name" value="Invertase/pectin methylesterase inhibitor family protein"/>
    <property type="match status" value="1"/>
</dbReference>
<dbReference type="EMBL" id="VEPZ02001358">
    <property type="protein sequence ID" value="KAE8677463.1"/>
    <property type="molecule type" value="Genomic_DNA"/>
</dbReference>
<dbReference type="NCBIfam" id="TIGR01614">
    <property type="entry name" value="PME_inhib"/>
    <property type="match status" value="1"/>
</dbReference>
<dbReference type="InterPro" id="IPR035513">
    <property type="entry name" value="Invertase/methylesterase_inhib"/>
</dbReference>
<name>A0A6A2XNW1_HIBSY</name>
<reference evidence="5" key="1">
    <citation type="submission" date="2019-09" db="EMBL/GenBank/DDBJ databases">
        <title>Draft genome information of white flower Hibiscus syriacus.</title>
        <authorList>
            <person name="Kim Y.-M."/>
        </authorList>
    </citation>
    <scope>NUCLEOTIDE SEQUENCE [LARGE SCALE GENOMIC DNA]</scope>
    <source>
        <strain evidence="5">YM2019G1</strain>
    </source>
</reference>
<feature type="domain" description="Pectinesterase inhibitor" evidence="4">
    <location>
        <begin position="5"/>
        <end position="146"/>
    </location>
</feature>
<dbReference type="PANTHER" id="PTHR35357">
    <property type="entry name" value="OS02G0537100 PROTEIN"/>
    <property type="match status" value="1"/>
</dbReference>
<sequence length="153" mass="17451">MQEMSTDRSISLGYNFCVNSPEAAPNSHRAKHHRQMGNISFMLLRRNLTKFEVLHKQLLNDKKMETPVRGRVETCFQLYSLAIFDAKEAFQDYNAKRYHDSNTRVSAVSNAPVTCEDGFKEIQGLVSPLIKMNNVTYRVSAISLAIVTMFSLE</sequence>
<dbReference type="PANTHER" id="PTHR35357:SF17">
    <property type="entry name" value="PECTINESTERASE INHIBITOR 12"/>
    <property type="match status" value="1"/>
</dbReference>
<evidence type="ECO:0000259" key="4">
    <source>
        <dbReference type="SMART" id="SM00856"/>
    </source>
</evidence>
<dbReference type="CDD" id="cd15795">
    <property type="entry name" value="PMEI-Pla_a_1_like"/>
    <property type="match status" value="1"/>
</dbReference>
<dbReference type="OrthoDB" id="1915198at2759"/>
<dbReference type="SMART" id="SM00856">
    <property type="entry name" value="PMEI"/>
    <property type="match status" value="1"/>
</dbReference>
<gene>
    <name evidence="5" type="ORF">F3Y22_tig00111506pilonHSYRG00064</name>
</gene>
<evidence type="ECO:0000313" key="6">
    <source>
        <dbReference type="Proteomes" id="UP000436088"/>
    </source>
</evidence>
<organism evidence="5 6">
    <name type="scientific">Hibiscus syriacus</name>
    <name type="common">Rose of Sharon</name>
    <dbReference type="NCBI Taxonomy" id="106335"/>
    <lineage>
        <taxon>Eukaryota</taxon>
        <taxon>Viridiplantae</taxon>
        <taxon>Streptophyta</taxon>
        <taxon>Embryophyta</taxon>
        <taxon>Tracheophyta</taxon>
        <taxon>Spermatophyta</taxon>
        <taxon>Magnoliopsida</taxon>
        <taxon>eudicotyledons</taxon>
        <taxon>Gunneridae</taxon>
        <taxon>Pentapetalae</taxon>
        <taxon>rosids</taxon>
        <taxon>malvids</taxon>
        <taxon>Malvales</taxon>
        <taxon>Malvaceae</taxon>
        <taxon>Malvoideae</taxon>
        <taxon>Hibiscus</taxon>
    </lineage>
</organism>
<dbReference type="GO" id="GO:0004857">
    <property type="term" value="F:enzyme inhibitor activity"/>
    <property type="evidence" value="ECO:0007669"/>
    <property type="project" value="InterPro"/>
</dbReference>
<dbReference type="AlphaFoldDB" id="A0A6A2XNW1"/>
<evidence type="ECO:0000256" key="2">
    <source>
        <dbReference type="ARBA" id="ARBA00023157"/>
    </source>
</evidence>
<dbReference type="Proteomes" id="UP000436088">
    <property type="component" value="Unassembled WGS sequence"/>
</dbReference>
<comment type="caution">
    <text evidence="5">The sequence shown here is derived from an EMBL/GenBank/DDBJ whole genome shotgun (WGS) entry which is preliminary data.</text>
</comment>
<dbReference type="InterPro" id="IPR006501">
    <property type="entry name" value="Pectinesterase_inhib_dom"/>
</dbReference>
<dbReference type="SUPFAM" id="SSF101148">
    <property type="entry name" value="Plant invertase/pectin methylesterase inhibitor"/>
    <property type="match status" value="1"/>
</dbReference>
<evidence type="ECO:0000256" key="3">
    <source>
        <dbReference type="ARBA" id="ARBA00038471"/>
    </source>
</evidence>
<evidence type="ECO:0000256" key="1">
    <source>
        <dbReference type="ARBA" id="ARBA00022729"/>
    </source>
</evidence>
<evidence type="ECO:0000313" key="5">
    <source>
        <dbReference type="EMBL" id="KAE8677463.1"/>
    </source>
</evidence>
<comment type="similarity">
    <text evidence="3">Belongs to the PMEI family.</text>
</comment>
<keyword evidence="6" id="KW-1185">Reference proteome</keyword>
<protein>
    <submittedName>
        <fullName evidence="5">Mitochondrial acyl carrier protein 1</fullName>
    </submittedName>
</protein>
<proteinExistence type="inferred from homology"/>
<dbReference type="InterPro" id="IPR034088">
    <property type="entry name" value="Pla_a_1-like"/>
</dbReference>